<name>A0A377GP85_9GAMM</name>
<protein>
    <submittedName>
        <fullName evidence="2">Uncharacterized protein</fullName>
    </submittedName>
</protein>
<dbReference type="Proteomes" id="UP000186808">
    <property type="component" value="Unassembled WGS sequence"/>
</dbReference>
<keyword evidence="3" id="KW-1185">Reference proteome</keyword>
<dbReference type="Proteomes" id="UP000254374">
    <property type="component" value="Unassembled WGS sequence"/>
</dbReference>
<gene>
    <name evidence="2" type="ORF">NCTC11401_02994</name>
    <name evidence="1" type="ORF">SAMN05421777_13718</name>
</gene>
<evidence type="ECO:0000313" key="4">
    <source>
        <dbReference type="Proteomes" id="UP000254374"/>
    </source>
</evidence>
<evidence type="ECO:0000313" key="1">
    <source>
        <dbReference type="EMBL" id="SIR89378.1"/>
    </source>
</evidence>
<dbReference type="EMBL" id="UGGV01000001">
    <property type="protein sequence ID" value="STO26142.1"/>
    <property type="molecule type" value="Genomic_DNA"/>
</dbReference>
<dbReference type="OrthoDB" id="8821494at2"/>
<dbReference type="STRING" id="464.Lgor_1018"/>
<proteinExistence type="predicted"/>
<dbReference type="RefSeq" id="WP_058467526.1">
    <property type="nucleotide sequence ID" value="NZ_CAAAIX010000038.1"/>
</dbReference>
<dbReference type="EMBL" id="FTNL01000037">
    <property type="protein sequence ID" value="SIR89378.1"/>
    <property type="molecule type" value="Genomic_DNA"/>
</dbReference>
<reference evidence="1 3" key="1">
    <citation type="submission" date="2017-01" db="EMBL/GenBank/DDBJ databases">
        <authorList>
            <person name="Varghese N."/>
            <person name="Submissions S."/>
        </authorList>
    </citation>
    <scope>NUCLEOTIDE SEQUENCE [LARGE SCALE GENOMIC DNA]</scope>
    <source>
        <strain evidence="1 3">ATCC 33342</strain>
    </source>
</reference>
<organism evidence="2 4">
    <name type="scientific">Fluoribacter gormanii</name>
    <dbReference type="NCBI Taxonomy" id="464"/>
    <lineage>
        <taxon>Bacteria</taxon>
        <taxon>Pseudomonadati</taxon>
        <taxon>Pseudomonadota</taxon>
        <taxon>Gammaproteobacteria</taxon>
        <taxon>Legionellales</taxon>
        <taxon>Legionellaceae</taxon>
        <taxon>Fluoribacter</taxon>
    </lineage>
</organism>
<sequence>MAEKIKAISKQLSGLGINHQSELPQGYDHDLMQRAAYIDQLNHVAYEAIEAQYAHFNPEASKEEQIIFFKKILAIKNILRDLQVAHNELTKNLYANSALYIHDEQEISLNDKYILPKLKGKEPKEIVRANFYQLLTNISKNNSLTSEQFNYINSLLMQIASRPEGIKLIVKLNYLLTTKEAQLILKPSNNFECSMAAGGLAKTSPEFSRKSITPEQDFKTIFKRETLRGVGSGKVHIGVDYRYNDKLSSLNLEVYASAGKGLTDLGPPFILLGHELIHALHNLTGKARDNFRPFFQGPKYSDDPLMQSLYPTRSIYSYGPSAEEYWTIEGGTLCENSLRKEHKLSNRTGHISAEPGSRAIRDLYYLGLARSYTESDLETFASYIHEAETIDELSEEDQIVERVLQLEKFNYLTYSLTNLINLSKFPSYHLKRTEKIVEHLKNSTAGSSDEETLHALLMLAPPKIAQLLIAITNSNDLDSEEEIDATVLNEILPNLQRMGDLIKSLDLPEQFLNSFSKFTEHIEARATKPYYSL</sequence>
<accession>A0A377GP85</accession>
<dbReference type="AlphaFoldDB" id="A0A377GP85"/>
<evidence type="ECO:0000313" key="2">
    <source>
        <dbReference type="EMBL" id="STO26142.1"/>
    </source>
</evidence>
<reference evidence="2 4" key="2">
    <citation type="submission" date="2018-06" db="EMBL/GenBank/DDBJ databases">
        <authorList>
            <consortium name="Pathogen Informatics"/>
            <person name="Doyle S."/>
        </authorList>
    </citation>
    <scope>NUCLEOTIDE SEQUENCE [LARGE SCALE GENOMIC DNA]</scope>
    <source>
        <strain evidence="2 4">NCTC11401</strain>
    </source>
</reference>
<evidence type="ECO:0000313" key="3">
    <source>
        <dbReference type="Proteomes" id="UP000186808"/>
    </source>
</evidence>